<evidence type="ECO:0000256" key="7">
    <source>
        <dbReference type="SAM" id="Phobius"/>
    </source>
</evidence>
<evidence type="ECO:0000256" key="4">
    <source>
        <dbReference type="ARBA" id="ARBA00022989"/>
    </source>
</evidence>
<name>A0ABW0R9C9_9BACL</name>
<organism evidence="10 11">
    <name type="scientific">Cohnella yongneupensis</name>
    <dbReference type="NCBI Taxonomy" id="425006"/>
    <lineage>
        <taxon>Bacteria</taxon>
        <taxon>Bacillati</taxon>
        <taxon>Bacillota</taxon>
        <taxon>Bacilli</taxon>
        <taxon>Bacillales</taxon>
        <taxon>Paenibacillaceae</taxon>
        <taxon>Cohnella</taxon>
    </lineage>
</organism>
<dbReference type="PANTHER" id="PTHR30572">
    <property type="entry name" value="MEMBRANE COMPONENT OF TRANSPORTER-RELATED"/>
    <property type="match status" value="1"/>
</dbReference>
<dbReference type="InterPro" id="IPR025857">
    <property type="entry name" value="MacB_PCD"/>
</dbReference>
<evidence type="ECO:0000256" key="2">
    <source>
        <dbReference type="ARBA" id="ARBA00022475"/>
    </source>
</evidence>
<dbReference type="Pfam" id="PF12704">
    <property type="entry name" value="MacB_PCD"/>
    <property type="match status" value="1"/>
</dbReference>
<feature type="domain" description="MacB-like periplasmic core" evidence="9">
    <location>
        <begin position="24"/>
        <end position="235"/>
    </location>
</feature>
<keyword evidence="5 7" id="KW-0472">Membrane</keyword>
<dbReference type="PANTHER" id="PTHR30572:SF4">
    <property type="entry name" value="ABC TRANSPORTER PERMEASE YTRF"/>
    <property type="match status" value="1"/>
</dbReference>
<dbReference type="RefSeq" id="WP_378113925.1">
    <property type="nucleotide sequence ID" value="NZ_JBHSNC010000056.1"/>
</dbReference>
<evidence type="ECO:0000259" key="8">
    <source>
        <dbReference type="Pfam" id="PF02687"/>
    </source>
</evidence>
<proteinExistence type="inferred from homology"/>
<evidence type="ECO:0000256" key="6">
    <source>
        <dbReference type="ARBA" id="ARBA00038076"/>
    </source>
</evidence>
<comment type="similarity">
    <text evidence="6">Belongs to the ABC-4 integral membrane protein family.</text>
</comment>
<protein>
    <submittedName>
        <fullName evidence="10">ABC transporter permease</fullName>
    </submittedName>
</protein>
<feature type="domain" description="ABC3 transporter permease C-terminal" evidence="8">
    <location>
        <begin position="275"/>
        <end position="387"/>
    </location>
</feature>
<feature type="transmembrane region" description="Helical" evidence="7">
    <location>
        <begin position="359"/>
        <end position="377"/>
    </location>
</feature>
<dbReference type="Pfam" id="PF02687">
    <property type="entry name" value="FtsX"/>
    <property type="match status" value="1"/>
</dbReference>
<reference evidence="11" key="1">
    <citation type="journal article" date="2019" name="Int. J. Syst. Evol. Microbiol.">
        <title>The Global Catalogue of Microorganisms (GCM) 10K type strain sequencing project: providing services to taxonomists for standard genome sequencing and annotation.</title>
        <authorList>
            <consortium name="The Broad Institute Genomics Platform"/>
            <consortium name="The Broad Institute Genome Sequencing Center for Infectious Disease"/>
            <person name="Wu L."/>
            <person name="Ma J."/>
        </authorList>
    </citation>
    <scope>NUCLEOTIDE SEQUENCE [LARGE SCALE GENOMIC DNA]</scope>
    <source>
        <strain evidence="11">CGMCC 1.18578</strain>
    </source>
</reference>
<evidence type="ECO:0000256" key="5">
    <source>
        <dbReference type="ARBA" id="ARBA00023136"/>
    </source>
</evidence>
<dbReference type="Proteomes" id="UP001596108">
    <property type="component" value="Unassembled WGS sequence"/>
</dbReference>
<dbReference type="EMBL" id="JBHSNC010000056">
    <property type="protein sequence ID" value="MFC5531969.1"/>
    <property type="molecule type" value="Genomic_DNA"/>
</dbReference>
<keyword evidence="4 7" id="KW-1133">Transmembrane helix</keyword>
<keyword evidence="11" id="KW-1185">Reference proteome</keyword>
<keyword evidence="2" id="KW-1003">Cell membrane</keyword>
<evidence type="ECO:0000256" key="1">
    <source>
        <dbReference type="ARBA" id="ARBA00004651"/>
    </source>
</evidence>
<feature type="transmembrane region" description="Helical" evidence="7">
    <location>
        <begin position="21"/>
        <end position="44"/>
    </location>
</feature>
<feature type="transmembrane region" description="Helical" evidence="7">
    <location>
        <begin position="268"/>
        <end position="295"/>
    </location>
</feature>
<accession>A0ABW0R9C9</accession>
<keyword evidence="3 7" id="KW-0812">Transmembrane</keyword>
<comment type="caution">
    <text evidence="10">The sequence shown here is derived from an EMBL/GenBank/DDBJ whole genome shotgun (WGS) entry which is preliminary data.</text>
</comment>
<evidence type="ECO:0000313" key="11">
    <source>
        <dbReference type="Proteomes" id="UP001596108"/>
    </source>
</evidence>
<comment type="subcellular location">
    <subcellularLocation>
        <location evidence="1">Cell membrane</location>
        <topology evidence="1">Multi-pass membrane protein</topology>
    </subcellularLocation>
</comment>
<evidence type="ECO:0000256" key="3">
    <source>
        <dbReference type="ARBA" id="ARBA00022692"/>
    </source>
</evidence>
<evidence type="ECO:0000313" key="10">
    <source>
        <dbReference type="EMBL" id="MFC5531969.1"/>
    </source>
</evidence>
<evidence type="ECO:0000259" key="9">
    <source>
        <dbReference type="Pfam" id="PF12704"/>
    </source>
</evidence>
<feature type="transmembrane region" description="Helical" evidence="7">
    <location>
        <begin position="315"/>
        <end position="339"/>
    </location>
</feature>
<gene>
    <name evidence="10" type="ORF">ACFPQ4_21345</name>
</gene>
<sequence>MRRLNFLQGFKMAIKSIWSNKLRSLLTMLGIIIGVTAVIALVALGQGATKSVTDQVQSLGTNLLTVNIIGRGTSSTLNESDAMGLSDGVDGIKYIAPASTQNASVKEGTKSVSVNVVGTNADYLNVRDYSVSSGRFLSQIDLDVRQKVAILGATTATDLFGFSNPVGEYVLINGTRYKVVGLLAEKGSTTNGSNDEVVMIPLTSAERLFKSKGVRTIYVQVDSEDQIDAVQAGLETNLSEKFRGNTDSYRVFNQTDVLSTLTSVNDTLTLALAGIAGISLLVGGIGIMNIMLVSVTERTREIGIRKAIGAKRRDILIQFLIEAMVLSGMGGLLGIGLGVGAARGASAAFSMDIEFSPNLILIAFLFSVGIGIVFGLFPANKAAKLKPIEALRFE</sequence>
<dbReference type="InterPro" id="IPR050250">
    <property type="entry name" value="Macrolide_Exporter_MacB"/>
</dbReference>
<dbReference type="InterPro" id="IPR003838">
    <property type="entry name" value="ABC3_permease_C"/>
</dbReference>